<protein>
    <recommendedName>
        <fullName evidence="5">Sex-regulated protein janus-B</fullName>
    </recommendedName>
</protein>
<dbReference type="GO" id="GO:0007548">
    <property type="term" value="P:sex differentiation"/>
    <property type="evidence" value="ECO:0007669"/>
    <property type="project" value="UniProtKB-KW"/>
</dbReference>
<dbReference type="SUPFAM" id="SSF143724">
    <property type="entry name" value="PHP14-like"/>
    <property type="match status" value="1"/>
</dbReference>
<evidence type="ECO:0000256" key="4">
    <source>
        <dbReference type="ARBA" id="ARBA00022928"/>
    </source>
</evidence>
<keyword evidence="3" id="KW-0221">Differentiation</keyword>
<comment type="function">
    <text evidence="1">JanA and janB regulate somatic sex differentiation.</text>
</comment>
<dbReference type="STRING" id="30019.A0A0M4E4U8"/>
<dbReference type="Gene3D" id="3.50.20.20">
    <property type="entry name" value="Janus/Ocnus"/>
    <property type="match status" value="1"/>
</dbReference>
<dbReference type="GO" id="GO:0005829">
    <property type="term" value="C:cytosol"/>
    <property type="evidence" value="ECO:0007669"/>
    <property type="project" value="TreeGrafter"/>
</dbReference>
<dbReference type="AlphaFoldDB" id="A0A0M4E4U8"/>
<dbReference type="InterPro" id="IPR007702">
    <property type="entry name" value="Janus"/>
</dbReference>
<evidence type="ECO:0000256" key="7">
    <source>
        <dbReference type="PIRSR" id="PIRSR607702-2"/>
    </source>
</evidence>
<dbReference type="PANTHER" id="PTHR12258:SF5">
    <property type="entry name" value="BCDNA.GH02250-RELATED"/>
    <property type="match status" value="1"/>
</dbReference>
<name>A0A0M4E4U8_DROBS</name>
<sequence length="146" mass="16792">MDKVRKLILPTWRPVLQATRKYCDVQMKKLVTLPLVDIPEGKFKYVAAKVYIHGDMGHARTIVRGFQRVKYHLDVYDRVQNEVAALELCTQCVGGGYIVHDKEKKYIKIYGKSQTLGKADHRETKSILHSKFPDYHIDAQSGGMEE</sequence>
<evidence type="ECO:0000256" key="6">
    <source>
        <dbReference type="PIRSR" id="PIRSR607702-1"/>
    </source>
</evidence>
<dbReference type="GO" id="GO:0030154">
    <property type="term" value="P:cell differentiation"/>
    <property type="evidence" value="ECO:0007669"/>
    <property type="project" value="UniProtKB-KW"/>
</dbReference>
<evidence type="ECO:0000313" key="8">
    <source>
        <dbReference type="EMBL" id="ALC39021.1"/>
    </source>
</evidence>
<feature type="active site" description="Proton acceptor" evidence="6">
    <location>
        <position position="72"/>
    </location>
</feature>
<dbReference type="Pfam" id="PF05005">
    <property type="entry name" value="Ocnus"/>
    <property type="match status" value="1"/>
</dbReference>
<dbReference type="OrthoDB" id="10249612at2759"/>
<feature type="binding site" evidence="7">
    <location>
        <position position="44"/>
    </location>
    <ligand>
        <name>substrate</name>
    </ligand>
</feature>
<dbReference type="EMBL" id="CP012523">
    <property type="protein sequence ID" value="ALC39021.1"/>
    <property type="molecule type" value="Genomic_DNA"/>
</dbReference>
<dbReference type="FunFam" id="3.50.20.20:FF:000002">
    <property type="entry name" value="Sex-regulated protein janus-B"/>
    <property type="match status" value="1"/>
</dbReference>
<accession>A0A0M4E4U8</accession>
<proteinExistence type="inferred from homology"/>
<keyword evidence="9" id="KW-1185">Reference proteome</keyword>
<evidence type="ECO:0000313" key="9">
    <source>
        <dbReference type="Proteomes" id="UP000494163"/>
    </source>
</evidence>
<evidence type="ECO:0000256" key="5">
    <source>
        <dbReference type="ARBA" id="ARBA00068496"/>
    </source>
</evidence>
<dbReference type="OMA" id="HSKAKYH"/>
<evidence type="ECO:0000256" key="1">
    <source>
        <dbReference type="ARBA" id="ARBA00002508"/>
    </source>
</evidence>
<evidence type="ECO:0000256" key="3">
    <source>
        <dbReference type="ARBA" id="ARBA00022782"/>
    </source>
</evidence>
<reference evidence="8 9" key="1">
    <citation type="submission" date="2015-08" db="EMBL/GenBank/DDBJ databases">
        <title>Ancestral chromatin configuration constrains chromatin evolution on differentiating sex chromosomes in Drosophila.</title>
        <authorList>
            <person name="Zhou Q."/>
            <person name="Bachtrog D."/>
        </authorList>
    </citation>
    <scope>NUCLEOTIDE SEQUENCE [LARGE SCALE GENOMIC DNA]</scope>
    <source>
        <tissue evidence="8">Whole larvae</tissue>
    </source>
</reference>
<dbReference type="GO" id="GO:0101006">
    <property type="term" value="F:protein histidine phosphatase activity"/>
    <property type="evidence" value="ECO:0007669"/>
    <property type="project" value="TreeGrafter"/>
</dbReference>
<dbReference type="InterPro" id="IPR038596">
    <property type="entry name" value="Janus_sf"/>
</dbReference>
<dbReference type="PANTHER" id="PTHR12258">
    <property type="entry name" value="JANUS-A/JANUS-B"/>
    <property type="match status" value="1"/>
</dbReference>
<keyword evidence="4" id="KW-0726">Sexual differentiation</keyword>
<comment type="similarity">
    <text evidence="2">Belongs to the janus family.</text>
</comment>
<dbReference type="Proteomes" id="UP000494163">
    <property type="component" value="Chromosome 2L"/>
</dbReference>
<dbReference type="SMR" id="A0A0M4E4U8"/>
<evidence type="ECO:0000256" key="2">
    <source>
        <dbReference type="ARBA" id="ARBA00010971"/>
    </source>
</evidence>
<organism evidence="8 9">
    <name type="scientific">Drosophila busckii</name>
    <name type="common">Fruit fly</name>
    <dbReference type="NCBI Taxonomy" id="30019"/>
    <lineage>
        <taxon>Eukaryota</taxon>
        <taxon>Metazoa</taxon>
        <taxon>Ecdysozoa</taxon>
        <taxon>Arthropoda</taxon>
        <taxon>Hexapoda</taxon>
        <taxon>Insecta</taxon>
        <taxon>Pterygota</taxon>
        <taxon>Neoptera</taxon>
        <taxon>Endopterygota</taxon>
        <taxon>Diptera</taxon>
        <taxon>Brachycera</taxon>
        <taxon>Muscomorpha</taxon>
        <taxon>Ephydroidea</taxon>
        <taxon>Drosophilidae</taxon>
        <taxon>Drosophila</taxon>
    </lineage>
</organism>
<gene>
    <name evidence="8" type="ORF">Dbus_chr2Lg1106</name>
</gene>